<sequence>MHMATSLENLIENYPDFPKKGINFKDITPIFRDPIIFKSLIKDMSASEICNNAEALIAIDARGFLLGSAISLNISKPLILARKPGKLPGELISNSYDLEYGKNSLTIQKDALKGYKKFAIIDDLLATGGTVHCVSELLKAENKIVTGLCAIVELGFLNGREKIKLPVDSQIVY</sequence>
<dbReference type="AlphaFoldDB" id="A0A0A2AIN7"/>
<keyword evidence="11 12" id="KW-0660">Purine salvage</keyword>
<organism evidence="13 14">
    <name type="scientific">Prochlorococcus marinus str. MIT 9314</name>
    <dbReference type="NCBI Taxonomy" id="167548"/>
    <lineage>
        <taxon>Bacteria</taxon>
        <taxon>Bacillati</taxon>
        <taxon>Cyanobacteriota</taxon>
        <taxon>Cyanophyceae</taxon>
        <taxon>Synechococcales</taxon>
        <taxon>Prochlorococcaceae</taxon>
        <taxon>Prochlorococcus</taxon>
    </lineage>
</organism>
<evidence type="ECO:0000256" key="10">
    <source>
        <dbReference type="ARBA" id="ARBA00022679"/>
    </source>
</evidence>
<dbReference type="PANTHER" id="PTHR32315:SF3">
    <property type="entry name" value="ADENINE PHOSPHORIBOSYLTRANSFERASE"/>
    <property type="match status" value="1"/>
</dbReference>
<dbReference type="CDD" id="cd06223">
    <property type="entry name" value="PRTases_typeI"/>
    <property type="match status" value="1"/>
</dbReference>
<dbReference type="GO" id="GO:0016208">
    <property type="term" value="F:AMP binding"/>
    <property type="evidence" value="ECO:0007669"/>
    <property type="project" value="TreeGrafter"/>
</dbReference>
<comment type="pathway">
    <text evidence="4 12">Purine metabolism; AMP biosynthesis via salvage pathway; AMP from adenine: step 1/1.</text>
</comment>
<evidence type="ECO:0000256" key="8">
    <source>
        <dbReference type="ARBA" id="ARBA00022490"/>
    </source>
</evidence>
<dbReference type="InterPro" id="IPR000836">
    <property type="entry name" value="PRTase_dom"/>
</dbReference>
<reference evidence="14" key="1">
    <citation type="journal article" date="2014" name="Sci. Data">
        <title>Genomes of diverse isolates of the marine cyanobacterium Prochlorococcus.</title>
        <authorList>
            <person name="Biller S."/>
            <person name="Berube P."/>
            <person name="Thompson J."/>
            <person name="Kelly L."/>
            <person name="Roggensack S."/>
            <person name="Awad L."/>
            <person name="Roache-Johnson K."/>
            <person name="Ding H."/>
            <person name="Giovannoni S.J."/>
            <person name="Moore L.R."/>
            <person name="Chisholm S.W."/>
        </authorList>
    </citation>
    <scope>NUCLEOTIDE SEQUENCE [LARGE SCALE GENOMIC DNA]</scope>
    <source>
        <strain evidence="14">MIT 9314</strain>
    </source>
</reference>
<dbReference type="STRING" id="167548.EU98_1831"/>
<evidence type="ECO:0000256" key="9">
    <source>
        <dbReference type="ARBA" id="ARBA00022676"/>
    </source>
</evidence>
<dbReference type="GO" id="GO:0003999">
    <property type="term" value="F:adenine phosphoribosyltransferase activity"/>
    <property type="evidence" value="ECO:0007669"/>
    <property type="project" value="UniProtKB-UniRule"/>
</dbReference>
<name>A0A0A2AIN7_PROMR</name>
<keyword evidence="9 12" id="KW-0328">Glycosyltransferase</keyword>
<dbReference type="GO" id="GO:0006166">
    <property type="term" value="P:purine ribonucleoside salvage"/>
    <property type="evidence" value="ECO:0007669"/>
    <property type="project" value="UniProtKB-KW"/>
</dbReference>
<dbReference type="GO" id="GO:0006168">
    <property type="term" value="P:adenine salvage"/>
    <property type="evidence" value="ECO:0007669"/>
    <property type="project" value="InterPro"/>
</dbReference>
<keyword evidence="10 12" id="KW-0808">Transferase</keyword>
<evidence type="ECO:0000256" key="12">
    <source>
        <dbReference type="HAMAP-Rule" id="MF_00004"/>
    </source>
</evidence>
<comment type="function">
    <text evidence="2 12">Catalyzes a salvage reaction resulting in the formation of AMP, that is energically less costly than de novo synthesis.</text>
</comment>
<dbReference type="InterPro" id="IPR050054">
    <property type="entry name" value="UPRTase/APRTase"/>
</dbReference>
<dbReference type="Gene3D" id="3.40.50.2020">
    <property type="match status" value="1"/>
</dbReference>
<comment type="similarity">
    <text evidence="5 12">Belongs to the purine/pyrimidine phosphoribosyltransferase family.</text>
</comment>
<protein>
    <recommendedName>
        <fullName evidence="7 12">Adenine phosphoribosyltransferase</fullName>
        <shortName evidence="12">APRT</shortName>
        <ecNumber evidence="7 12">2.4.2.7</ecNumber>
    </recommendedName>
</protein>
<dbReference type="FunFam" id="3.40.50.2020:FF:000004">
    <property type="entry name" value="Adenine phosphoribosyltransferase"/>
    <property type="match status" value="1"/>
</dbReference>
<evidence type="ECO:0000256" key="11">
    <source>
        <dbReference type="ARBA" id="ARBA00022726"/>
    </source>
</evidence>
<dbReference type="HAMAP" id="MF_00004">
    <property type="entry name" value="Aden_phosphoribosyltr"/>
    <property type="match status" value="1"/>
</dbReference>
<dbReference type="InterPro" id="IPR005764">
    <property type="entry name" value="Ade_phspho_trans"/>
</dbReference>
<evidence type="ECO:0000313" key="13">
    <source>
        <dbReference type="EMBL" id="KGG00299.1"/>
    </source>
</evidence>
<dbReference type="InterPro" id="IPR029057">
    <property type="entry name" value="PRTase-like"/>
</dbReference>
<keyword evidence="8 12" id="KW-0963">Cytoplasm</keyword>
<dbReference type="Proteomes" id="UP000030533">
    <property type="component" value="Unassembled WGS sequence"/>
</dbReference>
<dbReference type="GO" id="GO:0002055">
    <property type="term" value="F:adenine binding"/>
    <property type="evidence" value="ECO:0007669"/>
    <property type="project" value="TreeGrafter"/>
</dbReference>
<comment type="catalytic activity">
    <reaction evidence="1 12">
        <text>AMP + diphosphate = 5-phospho-alpha-D-ribose 1-diphosphate + adenine</text>
        <dbReference type="Rhea" id="RHEA:16609"/>
        <dbReference type="ChEBI" id="CHEBI:16708"/>
        <dbReference type="ChEBI" id="CHEBI:33019"/>
        <dbReference type="ChEBI" id="CHEBI:58017"/>
        <dbReference type="ChEBI" id="CHEBI:456215"/>
        <dbReference type="EC" id="2.4.2.7"/>
    </reaction>
</comment>
<evidence type="ECO:0000256" key="7">
    <source>
        <dbReference type="ARBA" id="ARBA00011893"/>
    </source>
</evidence>
<comment type="caution">
    <text evidence="13">The sequence shown here is derived from an EMBL/GenBank/DDBJ whole genome shotgun (WGS) entry which is preliminary data.</text>
</comment>
<dbReference type="GO" id="GO:0005737">
    <property type="term" value="C:cytoplasm"/>
    <property type="evidence" value="ECO:0007669"/>
    <property type="project" value="UniProtKB-SubCell"/>
</dbReference>
<proteinExistence type="inferred from homology"/>
<dbReference type="eggNOG" id="COG0503">
    <property type="taxonomic scope" value="Bacteria"/>
</dbReference>
<evidence type="ECO:0000256" key="5">
    <source>
        <dbReference type="ARBA" id="ARBA00008391"/>
    </source>
</evidence>
<dbReference type="GO" id="GO:0044209">
    <property type="term" value="P:AMP salvage"/>
    <property type="evidence" value="ECO:0007669"/>
    <property type="project" value="UniProtKB-UniRule"/>
</dbReference>
<comment type="subcellular location">
    <subcellularLocation>
        <location evidence="3 12">Cytoplasm</location>
    </subcellularLocation>
</comment>
<evidence type="ECO:0000256" key="2">
    <source>
        <dbReference type="ARBA" id="ARBA00003968"/>
    </source>
</evidence>
<accession>A0A0A2AIN7</accession>
<gene>
    <name evidence="12" type="primary">apt</name>
    <name evidence="13" type="ORF">EU98_1831</name>
</gene>
<evidence type="ECO:0000313" key="14">
    <source>
        <dbReference type="Proteomes" id="UP000030533"/>
    </source>
</evidence>
<evidence type="ECO:0000256" key="1">
    <source>
        <dbReference type="ARBA" id="ARBA00000868"/>
    </source>
</evidence>
<dbReference type="NCBIfam" id="NF002636">
    <property type="entry name" value="PRK02304.1-5"/>
    <property type="match status" value="1"/>
</dbReference>
<dbReference type="UniPathway" id="UPA00588">
    <property type="reaction ID" value="UER00646"/>
</dbReference>
<evidence type="ECO:0000256" key="4">
    <source>
        <dbReference type="ARBA" id="ARBA00004659"/>
    </source>
</evidence>
<dbReference type="EC" id="2.4.2.7" evidence="7 12"/>
<dbReference type="SUPFAM" id="SSF53271">
    <property type="entry name" value="PRTase-like"/>
    <property type="match status" value="1"/>
</dbReference>
<dbReference type="PANTHER" id="PTHR32315">
    <property type="entry name" value="ADENINE PHOSPHORIBOSYLTRANSFERASE"/>
    <property type="match status" value="1"/>
</dbReference>
<evidence type="ECO:0000256" key="6">
    <source>
        <dbReference type="ARBA" id="ARBA00011738"/>
    </source>
</evidence>
<evidence type="ECO:0000256" key="3">
    <source>
        <dbReference type="ARBA" id="ARBA00004496"/>
    </source>
</evidence>
<comment type="subunit">
    <text evidence="6 12">Homodimer.</text>
</comment>
<dbReference type="EMBL" id="JNAO01000013">
    <property type="protein sequence ID" value="KGG00299.1"/>
    <property type="molecule type" value="Genomic_DNA"/>
</dbReference>